<dbReference type="Pfam" id="PF01784">
    <property type="entry name" value="DUF34_NIF3"/>
    <property type="match status" value="1"/>
</dbReference>
<dbReference type="InterPro" id="IPR002678">
    <property type="entry name" value="DUF34/NIF3"/>
</dbReference>
<dbReference type="AlphaFoldDB" id="A0A7J4ZRW8"/>
<dbReference type="SUPFAM" id="SSF102705">
    <property type="entry name" value="NIF3 (NGG1p interacting factor 3)-like"/>
    <property type="match status" value="1"/>
</dbReference>
<dbReference type="Gene3D" id="3.40.1390.30">
    <property type="entry name" value="NIF3 (NGG1p interacting factor 3)-like"/>
    <property type="match status" value="1"/>
</dbReference>
<dbReference type="Gene3D" id="3.30.70.120">
    <property type="match status" value="1"/>
</dbReference>
<dbReference type="PANTHER" id="PTHR13799:SF14">
    <property type="entry name" value="GTP CYCLOHYDROLASE 1 TYPE 2 HOMOLOG"/>
    <property type="match status" value="1"/>
</dbReference>
<dbReference type="GO" id="GO:0046872">
    <property type="term" value="F:metal ion binding"/>
    <property type="evidence" value="ECO:0007669"/>
    <property type="project" value="UniProtKB-UniRule"/>
</dbReference>
<organism evidence="7 8">
    <name type="scientific">Oryzomonas japonica</name>
    <dbReference type="NCBI Taxonomy" id="2603858"/>
    <lineage>
        <taxon>Bacteria</taxon>
        <taxon>Pseudomonadati</taxon>
        <taxon>Thermodesulfobacteriota</taxon>
        <taxon>Desulfuromonadia</taxon>
        <taxon>Geobacterales</taxon>
        <taxon>Geobacteraceae</taxon>
        <taxon>Oryzomonas</taxon>
    </lineage>
</organism>
<evidence type="ECO:0000313" key="8">
    <source>
        <dbReference type="Proteomes" id="UP000420562"/>
    </source>
</evidence>
<feature type="binding site" evidence="6">
    <location>
        <position position="106"/>
    </location>
    <ligand>
        <name>a divalent metal cation</name>
        <dbReference type="ChEBI" id="CHEBI:60240"/>
        <label>1</label>
    </ligand>
</feature>
<keyword evidence="8" id="KW-1185">Reference proteome</keyword>
<evidence type="ECO:0000256" key="1">
    <source>
        <dbReference type="ARBA" id="ARBA00006964"/>
    </source>
</evidence>
<comment type="caution">
    <text evidence="7">The sequence shown here is derived from an EMBL/GenBank/DDBJ whole genome shotgun (WGS) entry which is preliminary data.</text>
</comment>
<feature type="binding site" evidence="6">
    <location>
        <position position="68"/>
    </location>
    <ligand>
        <name>a divalent metal cation</name>
        <dbReference type="ChEBI" id="CHEBI:60240"/>
        <label>1</label>
    </ligand>
</feature>
<protein>
    <recommendedName>
        <fullName evidence="3 5">GTP cyclohydrolase 1 type 2 homolog</fullName>
    </recommendedName>
</protein>
<dbReference type="Proteomes" id="UP000420562">
    <property type="component" value="Unassembled WGS sequence"/>
</dbReference>
<dbReference type="GO" id="GO:0005737">
    <property type="term" value="C:cytoplasm"/>
    <property type="evidence" value="ECO:0007669"/>
    <property type="project" value="TreeGrafter"/>
</dbReference>
<feature type="binding site" evidence="6">
    <location>
        <position position="331"/>
    </location>
    <ligand>
        <name>a divalent metal cation</name>
        <dbReference type="ChEBI" id="CHEBI:60240"/>
        <label>1</label>
    </ligand>
</feature>
<dbReference type="PIRSF" id="PIRSF037489">
    <property type="entry name" value="UCP037489_NIF3_YqfO"/>
    <property type="match status" value="1"/>
</dbReference>
<evidence type="ECO:0000256" key="4">
    <source>
        <dbReference type="ARBA" id="ARBA00022723"/>
    </source>
</evidence>
<dbReference type="InterPro" id="IPR036069">
    <property type="entry name" value="DUF34/NIF3_sf"/>
</dbReference>
<dbReference type="PANTHER" id="PTHR13799">
    <property type="entry name" value="NGG1 INTERACTING FACTOR 3"/>
    <property type="match status" value="1"/>
</dbReference>
<dbReference type="EMBL" id="VZQZ01000005">
    <property type="protein sequence ID" value="KAB0665399.1"/>
    <property type="molecule type" value="Genomic_DNA"/>
</dbReference>
<dbReference type="InterPro" id="IPR015867">
    <property type="entry name" value="N-reg_PII/ATP_PRibTrfase_C"/>
</dbReference>
<dbReference type="NCBIfam" id="TIGR00486">
    <property type="entry name" value="YbgI_SA1388"/>
    <property type="match status" value="1"/>
</dbReference>
<reference evidence="7 8" key="1">
    <citation type="submission" date="2019-09" db="EMBL/GenBank/DDBJ databases">
        <title>Geobacter sp. Red96, a novel strain isolated from paddy soil.</title>
        <authorList>
            <person name="Xu Z."/>
            <person name="Masuda Y."/>
            <person name="Itoh H."/>
            <person name="Senoo K."/>
        </authorList>
    </citation>
    <scope>NUCLEOTIDE SEQUENCE [LARGE SCALE GENOMIC DNA]</scope>
    <source>
        <strain evidence="7 8">Red96</strain>
    </source>
</reference>
<feature type="binding site" evidence="6">
    <location>
        <position position="335"/>
    </location>
    <ligand>
        <name>a divalent metal cation</name>
        <dbReference type="ChEBI" id="CHEBI:60240"/>
        <label>1</label>
    </ligand>
</feature>
<name>A0A7J4ZRW8_9BACT</name>
<evidence type="ECO:0000256" key="3">
    <source>
        <dbReference type="ARBA" id="ARBA00022112"/>
    </source>
</evidence>
<accession>A0A7J4ZRW8</accession>
<proteinExistence type="inferred from homology"/>
<dbReference type="FunFam" id="3.40.1390.30:FF:000001">
    <property type="entry name" value="GTP cyclohydrolase 1 type 2"/>
    <property type="match status" value="1"/>
</dbReference>
<gene>
    <name evidence="7" type="ORF">F6V25_09975</name>
</gene>
<comment type="subunit">
    <text evidence="2">Homohexamer.</text>
</comment>
<sequence length="372" mass="39877">MKTPKLSDIVGIINKIAPPGLAESWDNSGLQVGNPDAGIERIMIALDATPAVMEAARNSSCHLLVTHHPLLFKPLKTISTATPQGKLVHDAIRSDLAVVSIHTSYDVAEGGLNDLLAERLGVSACRPLQATAGQELAKLAVFVPGDHLERVRGALLPWAEALGNYRDCSFSTPGEGTFTPLAGATPFIGAVGSREQVPEQRLELLLDRRNLPRVVKALLAAHPYEEPAFDIYPLLNEGKQLGLGRVGSLAEQTTLADYAARIREMLHAPGLRYVGDPATVIKKVALCSGSGASLLRDAVRCGADVLVTGDVKYHDARDAQDLGITLIDAGHFPSEIIMVDDVAERLGRMLSEAGYENCRILPCRIESDPLRV</sequence>
<comment type="similarity">
    <text evidence="1 5">Belongs to the GTP cyclohydrolase I type 2/NIF3 family.</text>
</comment>
<dbReference type="RefSeq" id="WP_151128433.1">
    <property type="nucleotide sequence ID" value="NZ_VZQZ01000005.1"/>
</dbReference>
<feature type="binding site" evidence="6">
    <location>
        <position position="67"/>
    </location>
    <ligand>
        <name>a divalent metal cation</name>
        <dbReference type="ChEBI" id="CHEBI:60240"/>
        <label>1</label>
    </ligand>
</feature>
<evidence type="ECO:0000256" key="5">
    <source>
        <dbReference type="PIRNR" id="PIRNR037489"/>
    </source>
</evidence>
<keyword evidence="4 5" id="KW-0479">Metal-binding</keyword>
<evidence type="ECO:0000313" key="7">
    <source>
        <dbReference type="EMBL" id="KAB0665399.1"/>
    </source>
</evidence>
<evidence type="ECO:0000256" key="2">
    <source>
        <dbReference type="ARBA" id="ARBA00011643"/>
    </source>
</evidence>
<evidence type="ECO:0000256" key="6">
    <source>
        <dbReference type="PIRSR" id="PIRSR602678-1"/>
    </source>
</evidence>
<dbReference type="InterPro" id="IPR017221">
    <property type="entry name" value="DUF34/NIF3_bac"/>
</dbReference>